<keyword evidence="3" id="KW-1185">Reference proteome</keyword>
<proteinExistence type="predicted"/>
<feature type="transmembrane region" description="Helical" evidence="1">
    <location>
        <begin position="30"/>
        <end position="50"/>
    </location>
</feature>
<organism evidence="2 3">
    <name type="scientific">Salegentibacter maritimus</name>
    <dbReference type="NCBI Taxonomy" id="2794347"/>
    <lineage>
        <taxon>Bacteria</taxon>
        <taxon>Pseudomonadati</taxon>
        <taxon>Bacteroidota</taxon>
        <taxon>Flavobacteriia</taxon>
        <taxon>Flavobacteriales</taxon>
        <taxon>Flavobacteriaceae</taxon>
        <taxon>Salegentibacter</taxon>
    </lineage>
</organism>
<accession>A0ABS0TD80</accession>
<sequence>MNNQVIENGIVWLKRAVIYKAGKIILRKPAGVFAVGALAAGAGVAAYSYFKKDHKKNLTHIDDIENNNPEIEGKKKIVV</sequence>
<dbReference type="RefSeq" id="WP_198637771.1">
    <property type="nucleotide sequence ID" value="NZ_JAEHNY010000002.1"/>
</dbReference>
<dbReference type="Proteomes" id="UP000635665">
    <property type="component" value="Unassembled WGS sequence"/>
</dbReference>
<comment type="caution">
    <text evidence="2">The sequence shown here is derived from an EMBL/GenBank/DDBJ whole genome shotgun (WGS) entry which is preliminary data.</text>
</comment>
<gene>
    <name evidence="2" type="ORF">I6U50_02765</name>
</gene>
<keyword evidence="1" id="KW-0812">Transmembrane</keyword>
<keyword evidence="1" id="KW-1133">Transmembrane helix</keyword>
<reference evidence="2 3" key="1">
    <citation type="submission" date="2020-12" db="EMBL/GenBank/DDBJ databases">
        <title>Salegentibacter orientalis sp. nov., isolated from costal sediment.</title>
        <authorList>
            <person name="Lian F.-B."/>
        </authorList>
    </citation>
    <scope>NUCLEOTIDE SEQUENCE [LARGE SCALE GENOMIC DNA]</scope>
    <source>
        <strain evidence="2 3">F60176</strain>
    </source>
</reference>
<keyword evidence="1" id="KW-0472">Membrane</keyword>
<evidence type="ECO:0000256" key="1">
    <source>
        <dbReference type="SAM" id="Phobius"/>
    </source>
</evidence>
<evidence type="ECO:0000313" key="3">
    <source>
        <dbReference type="Proteomes" id="UP000635665"/>
    </source>
</evidence>
<evidence type="ECO:0008006" key="4">
    <source>
        <dbReference type="Google" id="ProtNLM"/>
    </source>
</evidence>
<name>A0ABS0TD80_9FLAO</name>
<dbReference type="EMBL" id="JAEHNY010000002">
    <property type="protein sequence ID" value="MBI6118937.1"/>
    <property type="molecule type" value="Genomic_DNA"/>
</dbReference>
<evidence type="ECO:0000313" key="2">
    <source>
        <dbReference type="EMBL" id="MBI6118937.1"/>
    </source>
</evidence>
<protein>
    <recommendedName>
        <fullName evidence="4">YtxH-like protein</fullName>
    </recommendedName>
</protein>